<name>A0ABQ1T4A9_9GAMM</name>
<accession>A0ABQ1T4A9</accession>
<reference evidence="2" key="1">
    <citation type="journal article" date="2019" name="Int. J. Syst. Evol. Microbiol.">
        <title>The Global Catalogue of Microorganisms (GCM) 10K type strain sequencing project: providing services to taxonomists for standard genome sequencing and annotation.</title>
        <authorList>
            <consortium name="The Broad Institute Genomics Platform"/>
            <consortium name="The Broad Institute Genome Sequencing Center for Infectious Disease"/>
            <person name="Wu L."/>
            <person name="Ma J."/>
        </authorList>
    </citation>
    <scope>NUCLEOTIDE SEQUENCE [LARGE SCALE GENOMIC DNA]</scope>
    <source>
        <strain evidence="2">CGMCC 1.16033</strain>
    </source>
</reference>
<gene>
    <name evidence="1" type="ORF">GCM10011520_23870</name>
</gene>
<proteinExistence type="predicted"/>
<sequence>MRAFCQKNFGRKLIRVDQISIIVHFVYTVKIIGEFGMEPISIATSFATIVGLLCNFKGENSGRELSEFIGWLKERHHIDVVSGIEHNRVLGNEIQALLLLNHQDLLERLDSLDQILASIAINIDCFANLATTIRPDSIFSEQAISIIKQFSESGARECWESSQLGSMTPSLILIDGAGQLVIKEPRFLEDDLKTLVEFGILRLDFGSKGTRKFIITRKAVQLAELS</sequence>
<evidence type="ECO:0000313" key="1">
    <source>
        <dbReference type="EMBL" id="GGE82623.1"/>
    </source>
</evidence>
<dbReference type="EMBL" id="BMKO01000005">
    <property type="protein sequence ID" value="GGE82623.1"/>
    <property type="molecule type" value="Genomic_DNA"/>
</dbReference>
<dbReference type="Proteomes" id="UP000606498">
    <property type="component" value="Unassembled WGS sequence"/>
</dbReference>
<evidence type="ECO:0000313" key="2">
    <source>
        <dbReference type="Proteomes" id="UP000606498"/>
    </source>
</evidence>
<organism evidence="1 2">
    <name type="scientific">Shewanella carassii</name>
    <dbReference type="NCBI Taxonomy" id="1987584"/>
    <lineage>
        <taxon>Bacteria</taxon>
        <taxon>Pseudomonadati</taxon>
        <taxon>Pseudomonadota</taxon>
        <taxon>Gammaproteobacteria</taxon>
        <taxon>Alteromonadales</taxon>
        <taxon>Shewanellaceae</taxon>
        <taxon>Shewanella</taxon>
    </lineage>
</organism>
<keyword evidence="2" id="KW-1185">Reference proteome</keyword>
<evidence type="ECO:0008006" key="3">
    <source>
        <dbReference type="Google" id="ProtNLM"/>
    </source>
</evidence>
<comment type="caution">
    <text evidence="1">The sequence shown here is derived from an EMBL/GenBank/DDBJ whole genome shotgun (WGS) entry which is preliminary data.</text>
</comment>
<protein>
    <recommendedName>
        <fullName evidence="3">DUF2913 family protein</fullName>
    </recommendedName>
</protein>